<dbReference type="RefSeq" id="WP_111606346.1">
    <property type="nucleotide sequence ID" value="NZ_BMLJ01000005.1"/>
</dbReference>
<gene>
    <name evidence="2" type="ORF">IBG28_05935</name>
</gene>
<dbReference type="SUPFAM" id="SSF55729">
    <property type="entry name" value="Acyl-CoA N-acyltransferases (Nat)"/>
    <property type="match status" value="1"/>
</dbReference>
<dbReference type="Pfam" id="PF13673">
    <property type="entry name" value="Acetyltransf_10"/>
    <property type="match status" value="1"/>
</dbReference>
<name>A0A7H1J9K5_9GAMM</name>
<dbReference type="AlphaFoldDB" id="A0A7H1J9K5"/>
<accession>A0A7H1J9K5</accession>
<dbReference type="InterPro" id="IPR016181">
    <property type="entry name" value="Acyl_CoA_acyltransferase"/>
</dbReference>
<evidence type="ECO:0000259" key="1">
    <source>
        <dbReference type="PROSITE" id="PS51186"/>
    </source>
</evidence>
<reference evidence="2 3" key="1">
    <citation type="submission" date="2020-09" db="EMBL/GenBank/DDBJ databases">
        <title>Complete genome sequence of an Arctic sea ice bacterium Marinomonas arctica BSI20414.</title>
        <authorList>
            <person name="Liao L."/>
            <person name="Chen B."/>
        </authorList>
    </citation>
    <scope>NUCLEOTIDE SEQUENCE [LARGE SCALE GENOMIC DNA]</scope>
    <source>
        <strain evidence="2 3">BSI20414</strain>
    </source>
</reference>
<dbReference type="InterPro" id="IPR000182">
    <property type="entry name" value="GNAT_dom"/>
</dbReference>
<feature type="domain" description="N-acetyltransferase" evidence="1">
    <location>
        <begin position="6"/>
        <end position="150"/>
    </location>
</feature>
<dbReference type="GO" id="GO:0016747">
    <property type="term" value="F:acyltransferase activity, transferring groups other than amino-acyl groups"/>
    <property type="evidence" value="ECO:0007669"/>
    <property type="project" value="InterPro"/>
</dbReference>
<evidence type="ECO:0000313" key="2">
    <source>
        <dbReference type="EMBL" id="QNT07171.1"/>
    </source>
</evidence>
<organism evidence="2 3">
    <name type="scientific">Marinomonas arctica</name>
    <dbReference type="NCBI Taxonomy" id="383750"/>
    <lineage>
        <taxon>Bacteria</taxon>
        <taxon>Pseudomonadati</taxon>
        <taxon>Pseudomonadota</taxon>
        <taxon>Gammaproteobacteria</taxon>
        <taxon>Oceanospirillales</taxon>
        <taxon>Oceanospirillaceae</taxon>
        <taxon>Marinomonas</taxon>
    </lineage>
</organism>
<evidence type="ECO:0000313" key="3">
    <source>
        <dbReference type="Proteomes" id="UP000516370"/>
    </source>
</evidence>
<dbReference type="CDD" id="cd04301">
    <property type="entry name" value="NAT_SF"/>
    <property type="match status" value="1"/>
</dbReference>
<dbReference type="Proteomes" id="UP000516370">
    <property type="component" value="Chromosome"/>
</dbReference>
<protein>
    <submittedName>
        <fullName evidence="2">GNAT family N-acetyltransferase</fullName>
    </submittedName>
</protein>
<dbReference type="PROSITE" id="PS51186">
    <property type="entry name" value="GNAT"/>
    <property type="match status" value="1"/>
</dbReference>
<dbReference type="EMBL" id="CP061081">
    <property type="protein sequence ID" value="QNT07171.1"/>
    <property type="molecule type" value="Genomic_DNA"/>
</dbReference>
<keyword evidence="3" id="KW-1185">Reference proteome</keyword>
<dbReference type="Gene3D" id="3.40.630.30">
    <property type="match status" value="1"/>
</dbReference>
<dbReference type="OrthoDB" id="9796171at2"/>
<keyword evidence="2" id="KW-0808">Transferase</keyword>
<proteinExistence type="predicted"/>
<sequence length="150" mass="17317">MIWHCKPFSELSTHTLYQLLKLRCDVFVVEQNCPYPELDGLDMLPETRHLYAIRDNTIVAYARLLAKDDSYEDHTSIGRVVVAAQYRKEKLGHALIDQAIKQTFALWPSTNIKIGAQFHLKKVYQSHGFEVASEPYMEDGIEHCLMTLAY</sequence>
<dbReference type="KEGG" id="mard:IBG28_05935"/>